<protein>
    <submittedName>
        <fullName evidence="2">Uncharacterized protein</fullName>
    </submittedName>
</protein>
<comment type="caution">
    <text evidence="2">The sequence shown here is derived from an EMBL/GenBank/DDBJ whole genome shotgun (WGS) entry which is preliminary data.</text>
</comment>
<dbReference type="AlphaFoldDB" id="A0A939NSU7"/>
<evidence type="ECO:0000313" key="3">
    <source>
        <dbReference type="Proteomes" id="UP000664620"/>
    </source>
</evidence>
<dbReference type="EMBL" id="JAGETO010000248">
    <property type="protein sequence ID" value="MBO2029734.1"/>
    <property type="molecule type" value="Genomic_DNA"/>
</dbReference>
<name>A0A939NSU7_KLEPN</name>
<feature type="region of interest" description="Disordered" evidence="1">
    <location>
        <begin position="38"/>
        <end position="65"/>
    </location>
</feature>
<organism evidence="2 3">
    <name type="scientific">Klebsiella pneumoniae</name>
    <dbReference type="NCBI Taxonomy" id="573"/>
    <lineage>
        <taxon>Bacteria</taxon>
        <taxon>Pseudomonadati</taxon>
        <taxon>Pseudomonadota</taxon>
        <taxon>Gammaproteobacteria</taxon>
        <taxon>Enterobacterales</taxon>
        <taxon>Enterobacteriaceae</taxon>
        <taxon>Klebsiella/Raoultella group</taxon>
        <taxon>Klebsiella</taxon>
        <taxon>Klebsiella pneumoniae complex</taxon>
    </lineage>
</organism>
<reference evidence="2" key="1">
    <citation type="submission" date="2021-03" db="EMBL/GenBank/DDBJ databases">
        <title>Molecular epidemiology and mechanisms of colistin and carbapenem resistance in Enterobacteriaceae from clinical isolates, the environment and porcine samples in Pretoria, South Africa.</title>
        <authorList>
            <person name="Bogoshi D."/>
            <person name="Mbelle N.M."/>
            <person name="Naidoo V."/>
            <person name="Osei Sekyere J."/>
        </authorList>
    </citation>
    <scope>NUCLEOTIDE SEQUENCE</scope>
    <source>
        <strain evidence="2">C034</strain>
    </source>
</reference>
<evidence type="ECO:0000313" key="2">
    <source>
        <dbReference type="EMBL" id="MBO2029734.1"/>
    </source>
</evidence>
<gene>
    <name evidence="2" type="ORF">J4734_28930</name>
</gene>
<sequence>MRREQRKIILSARLPNMNSITPAMTIFAHDVPALLTGGCARNDPPDRAGGKSGGSDPQMFAPHRW</sequence>
<evidence type="ECO:0000256" key="1">
    <source>
        <dbReference type="SAM" id="MobiDB-lite"/>
    </source>
</evidence>
<dbReference type="Proteomes" id="UP000664620">
    <property type="component" value="Unassembled WGS sequence"/>
</dbReference>
<accession>A0A939NSU7</accession>
<proteinExistence type="predicted"/>